<reference evidence="1 2" key="1">
    <citation type="submission" date="2024-04" db="EMBL/GenBank/DDBJ databases">
        <authorList>
            <person name="Rising A."/>
            <person name="Reimegard J."/>
            <person name="Sonavane S."/>
            <person name="Akerstrom W."/>
            <person name="Nylinder S."/>
            <person name="Hedman E."/>
            <person name="Kallberg Y."/>
        </authorList>
    </citation>
    <scope>NUCLEOTIDE SEQUENCE [LARGE SCALE GENOMIC DNA]</scope>
</reference>
<comment type="caution">
    <text evidence="1">The sequence shown here is derived from an EMBL/GenBank/DDBJ whole genome shotgun (WGS) entry which is preliminary data.</text>
</comment>
<organism evidence="1 2">
    <name type="scientific">Larinioides sclopetarius</name>
    <dbReference type="NCBI Taxonomy" id="280406"/>
    <lineage>
        <taxon>Eukaryota</taxon>
        <taxon>Metazoa</taxon>
        <taxon>Ecdysozoa</taxon>
        <taxon>Arthropoda</taxon>
        <taxon>Chelicerata</taxon>
        <taxon>Arachnida</taxon>
        <taxon>Araneae</taxon>
        <taxon>Araneomorphae</taxon>
        <taxon>Entelegynae</taxon>
        <taxon>Araneoidea</taxon>
        <taxon>Araneidae</taxon>
        <taxon>Larinioides</taxon>
    </lineage>
</organism>
<proteinExistence type="predicted"/>
<dbReference type="Proteomes" id="UP001497382">
    <property type="component" value="Unassembled WGS sequence"/>
</dbReference>
<accession>A0AAV2ABA5</accession>
<keyword evidence="2" id="KW-1185">Reference proteome</keyword>
<evidence type="ECO:0000313" key="1">
    <source>
        <dbReference type="EMBL" id="CAL1280279.1"/>
    </source>
</evidence>
<gene>
    <name evidence="1" type="ORF">LARSCL_LOCUS10871</name>
</gene>
<dbReference type="AlphaFoldDB" id="A0AAV2ABA5"/>
<name>A0AAV2ABA5_9ARAC</name>
<protein>
    <submittedName>
        <fullName evidence="1">Uncharacterized protein</fullName>
    </submittedName>
</protein>
<dbReference type="EMBL" id="CAXIEN010000130">
    <property type="protein sequence ID" value="CAL1280279.1"/>
    <property type="molecule type" value="Genomic_DNA"/>
</dbReference>
<evidence type="ECO:0000313" key="2">
    <source>
        <dbReference type="Proteomes" id="UP001497382"/>
    </source>
</evidence>
<sequence length="661" mass="74219">MDTSAQCVETSMEYMKFCAYVVDKEMERFNLDFTVYQSFVTQLPGVLDVNFDIAYNRCAFMYKYTLCNIYFFKDCMNKFILEYPEFRNLVSKWTTDSDIKLCSLSCGPGLDYLSFMLSLSDHLTPPSFKNVTILSKYGAWRNTVGIVADALQEGVLSKSGIGKMVNFKNTEVVQANLLVSIPVKGLEALQHSGVILMVKTLNLISPGTNEEDILKTKLLDLISSMKPETTIFFIDTKPSLTLFLEVLRKFDGKFLFKPEHLSFRVPVTFSEEYKQRNGCLPVVCSRGAFFVWQKMSSFEPNPDFNICPINPPIPLKEIPENSVEKLSPENEEVLSITRTLKDLILPNNKNDNVFNNSLISDNNRSLQPNVSDIREVVPTMSNYVNIPKQVDTNKSASIQNLVTTQSVQDLLQFNLDEKNCSSHSLKKSSSIDNSFLLGSSKSIPFLGESDLLQNALYNSTIEETQQFTQKKISENKEKINVLKSNLAVKPTLESKATQTEFHQAAANSSAVQGLTDRVKRLISSIENEVQKNIPDGPANNNLHRSANYSSCSPNCSNNSDVDIKPQCCNGYHTKRENPISCCNHVHCCAVRHNMMHRCEMHCCQSCFHRCNTTSHRTFCENNIACTNASLAQPQIVIPLQNVSNDLLLKIISAAKSGGNPQ</sequence>